<name>A0ABV9LFH2_9ACTN</name>
<feature type="domain" description="CNNM transmembrane" evidence="12">
    <location>
        <begin position="1"/>
        <end position="202"/>
    </location>
</feature>
<reference evidence="14" key="1">
    <citation type="journal article" date="2019" name="Int. J. Syst. Evol. Microbiol.">
        <title>The Global Catalogue of Microorganisms (GCM) 10K type strain sequencing project: providing services to taxonomists for standard genome sequencing and annotation.</title>
        <authorList>
            <consortium name="The Broad Institute Genomics Platform"/>
            <consortium name="The Broad Institute Genome Sequencing Center for Infectious Disease"/>
            <person name="Wu L."/>
            <person name="Ma J."/>
        </authorList>
    </citation>
    <scope>NUCLEOTIDE SEQUENCE [LARGE SCALE GENOMIC DNA]</scope>
    <source>
        <strain evidence="14">CCUG 62763</strain>
    </source>
</reference>
<dbReference type="Pfam" id="PF00571">
    <property type="entry name" value="CBS"/>
    <property type="match status" value="1"/>
</dbReference>
<dbReference type="EMBL" id="JBHSGR010000004">
    <property type="protein sequence ID" value="MFC4692891.1"/>
    <property type="molecule type" value="Genomic_DNA"/>
</dbReference>
<dbReference type="Proteomes" id="UP001596025">
    <property type="component" value="Unassembled WGS sequence"/>
</dbReference>
<dbReference type="InterPro" id="IPR044751">
    <property type="entry name" value="Ion_transp-like_CBS"/>
</dbReference>
<keyword evidence="14" id="KW-1185">Reference proteome</keyword>
<keyword evidence="7" id="KW-0129">CBS domain</keyword>
<dbReference type="PROSITE" id="PS51371">
    <property type="entry name" value="CBS"/>
    <property type="match status" value="1"/>
</dbReference>
<dbReference type="SUPFAM" id="SSF54631">
    <property type="entry name" value="CBS-domain pair"/>
    <property type="match status" value="1"/>
</dbReference>
<dbReference type="InterPro" id="IPR051676">
    <property type="entry name" value="UPF0053_domain"/>
</dbReference>
<dbReference type="CDD" id="cd04590">
    <property type="entry name" value="CBS_pair_CorC_HlyC_assoc"/>
    <property type="match status" value="1"/>
</dbReference>
<feature type="transmembrane region" description="Helical" evidence="10">
    <location>
        <begin position="99"/>
        <end position="119"/>
    </location>
</feature>
<proteinExistence type="predicted"/>
<dbReference type="RefSeq" id="WP_387987441.1">
    <property type="nucleotide sequence ID" value="NZ_JBHSGR010000004.1"/>
</dbReference>
<comment type="caution">
    <text evidence="13">The sequence shown here is derived from an EMBL/GenBank/DDBJ whole genome shotgun (WGS) entry which is preliminary data.</text>
</comment>
<protein>
    <submittedName>
        <fullName evidence="13">Hemolysin family protein</fullName>
    </submittedName>
</protein>
<dbReference type="PANTHER" id="PTHR43099:SF5">
    <property type="entry name" value="HLYC_CORC FAMILY TRANSPORTER"/>
    <property type="match status" value="1"/>
</dbReference>
<evidence type="ECO:0000256" key="3">
    <source>
        <dbReference type="ARBA" id="ARBA00022692"/>
    </source>
</evidence>
<evidence type="ECO:0000256" key="8">
    <source>
        <dbReference type="PROSITE-ProRule" id="PRU01193"/>
    </source>
</evidence>
<evidence type="ECO:0000256" key="2">
    <source>
        <dbReference type="ARBA" id="ARBA00022475"/>
    </source>
</evidence>
<keyword evidence="3 8" id="KW-0812">Transmembrane</keyword>
<dbReference type="InterPro" id="IPR046342">
    <property type="entry name" value="CBS_dom_sf"/>
</dbReference>
<keyword evidence="6 8" id="KW-0472">Membrane</keyword>
<dbReference type="PANTHER" id="PTHR43099">
    <property type="entry name" value="UPF0053 PROTEIN YRKA"/>
    <property type="match status" value="1"/>
</dbReference>
<dbReference type="Pfam" id="PF01595">
    <property type="entry name" value="CNNM"/>
    <property type="match status" value="1"/>
</dbReference>
<dbReference type="PROSITE" id="PS51846">
    <property type="entry name" value="CNNM"/>
    <property type="match status" value="1"/>
</dbReference>
<evidence type="ECO:0000256" key="5">
    <source>
        <dbReference type="ARBA" id="ARBA00022989"/>
    </source>
</evidence>
<feature type="domain" description="CBS" evidence="11">
    <location>
        <begin position="221"/>
        <end position="279"/>
    </location>
</feature>
<evidence type="ECO:0000256" key="6">
    <source>
        <dbReference type="ARBA" id="ARBA00023136"/>
    </source>
</evidence>
<keyword evidence="5 8" id="KW-1133">Transmembrane helix</keyword>
<evidence type="ECO:0000313" key="13">
    <source>
        <dbReference type="EMBL" id="MFC4692891.1"/>
    </source>
</evidence>
<dbReference type="InterPro" id="IPR002550">
    <property type="entry name" value="CNNM"/>
</dbReference>
<evidence type="ECO:0000256" key="4">
    <source>
        <dbReference type="ARBA" id="ARBA00022737"/>
    </source>
</evidence>
<gene>
    <name evidence="13" type="ORF">ACFO3M_05765</name>
</gene>
<organism evidence="13 14">
    <name type="scientific">Geodermatophilus arenarius</name>
    <dbReference type="NCBI Taxonomy" id="1137990"/>
    <lineage>
        <taxon>Bacteria</taxon>
        <taxon>Bacillati</taxon>
        <taxon>Actinomycetota</taxon>
        <taxon>Actinomycetes</taxon>
        <taxon>Geodermatophilales</taxon>
        <taxon>Geodermatophilaceae</taxon>
        <taxon>Geodermatophilus</taxon>
    </lineage>
</organism>
<dbReference type="Gene3D" id="3.10.580.10">
    <property type="entry name" value="CBS-domain"/>
    <property type="match status" value="1"/>
</dbReference>
<evidence type="ECO:0000259" key="11">
    <source>
        <dbReference type="PROSITE" id="PS51371"/>
    </source>
</evidence>
<accession>A0ABV9LFH2</accession>
<sequence length="378" mass="39136">MSDVVSLLVLVGLLLGNAFFVAAEFALVSARVDQIEPRVAEGSARAARTLAAMRNVSQNMAGAQLGITLCSLGLGAVGEPAVAHLIEAPLHALHVPDALLHPIALVIALALVTVLHMVLGEMVPKNITIAGPDRAAIALGPPLATFTRLLKPVIWFFNTTANGFVRLFGVTPTDEVAASFDEAEIRSMITQSRREGLLGTEVSALAAGALTFEQHTVEDVLLPMDTVVTVPRSTTPRQLEAVVAEHGFSRYPVQGGDGSLVGFVHVKDVLGIDAAGRDRPIPDEHVNRLVPIAPGTGLPEVLSEMRAQGAHLGGVVDAGGGERRTVGLVALEDVLELLIGDVRDAAAEAAAEQARVMAGRAGRGSRGGQPAGAGAGGR</sequence>
<evidence type="ECO:0000256" key="7">
    <source>
        <dbReference type="PROSITE-ProRule" id="PRU00703"/>
    </source>
</evidence>
<keyword evidence="2" id="KW-1003">Cell membrane</keyword>
<feature type="compositionally biased region" description="Gly residues" evidence="9">
    <location>
        <begin position="361"/>
        <end position="378"/>
    </location>
</feature>
<comment type="subcellular location">
    <subcellularLocation>
        <location evidence="1">Cell membrane</location>
        <topology evidence="1">Multi-pass membrane protein</topology>
    </subcellularLocation>
</comment>
<evidence type="ECO:0000313" key="14">
    <source>
        <dbReference type="Proteomes" id="UP001596025"/>
    </source>
</evidence>
<keyword evidence="4" id="KW-0677">Repeat</keyword>
<feature type="region of interest" description="Disordered" evidence="9">
    <location>
        <begin position="358"/>
        <end position="378"/>
    </location>
</feature>
<evidence type="ECO:0000259" key="12">
    <source>
        <dbReference type="PROSITE" id="PS51846"/>
    </source>
</evidence>
<dbReference type="SMART" id="SM00116">
    <property type="entry name" value="CBS"/>
    <property type="match status" value="2"/>
</dbReference>
<dbReference type="InterPro" id="IPR000644">
    <property type="entry name" value="CBS_dom"/>
</dbReference>
<evidence type="ECO:0000256" key="10">
    <source>
        <dbReference type="SAM" id="Phobius"/>
    </source>
</evidence>
<evidence type="ECO:0000256" key="1">
    <source>
        <dbReference type="ARBA" id="ARBA00004651"/>
    </source>
</evidence>
<evidence type="ECO:0000256" key="9">
    <source>
        <dbReference type="SAM" id="MobiDB-lite"/>
    </source>
</evidence>